<dbReference type="RefSeq" id="WP_013056777.1">
    <property type="nucleotide sequence ID" value="NZ_BCVB01000005.1"/>
</dbReference>
<protein>
    <submittedName>
        <fullName evidence="1">Uncharacterized protein</fullName>
    </submittedName>
</protein>
<dbReference type="KEGG" id="bmeg:BG04_4377"/>
<gene>
    <name evidence="1" type="ORF">BG04_4377</name>
</gene>
<evidence type="ECO:0000313" key="1">
    <source>
        <dbReference type="EMBL" id="AJI20803.1"/>
    </source>
</evidence>
<name>A0A0B6AJP4_PRIM2</name>
<dbReference type="EMBL" id="CP009920">
    <property type="protein sequence ID" value="AJI20803.1"/>
    <property type="molecule type" value="Genomic_DNA"/>
</dbReference>
<dbReference type="GeneID" id="93642384"/>
<organism evidence="1 2">
    <name type="scientific">Priestia megaterium (strain ATCC 14581 / DSM 32 / CCUG 1817 / JCM 2506 / NBRC 15308 / NCIMB 9376 / NCTC 10342 / NRRL B-14308 / VKM B-512 / Ford 19)</name>
    <name type="common">Bacillus megaterium</name>
    <dbReference type="NCBI Taxonomy" id="1348623"/>
    <lineage>
        <taxon>Bacteria</taxon>
        <taxon>Bacillati</taxon>
        <taxon>Bacillota</taxon>
        <taxon>Bacilli</taxon>
        <taxon>Bacillales</taxon>
        <taxon>Bacillaceae</taxon>
        <taxon>Priestia</taxon>
    </lineage>
</organism>
<dbReference type="InterPro" id="IPR053842">
    <property type="entry name" value="NikA-like"/>
</dbReference>
<dbReference type="Pfam" id="PF21983">
    <property type="entry name" value="NikA-like"/>
    <property type="match status" value="1"/>
</dbReference>
<dbReference type="HOGENOM" id="CLU_2116109_0_0_9"/>
<proteinExistence type="predicted"/>
<sequence length="126" mass="14832">MRGHSIPAIKLNEEEKEKLEELIEHYNLKRTSLIRKFIMDGKVKPPLIGKEAGVELLVNLRKIESELSRLSNNMHQIAKYLHKPKDKQNHSQNLEEILLEMMKKQKHVQEDVETISEQLSDHLYVK</sequence>
<reference evidence="1 2" key="1">
    <citation type="journal article" date="2015" name="Genome Announc.">
        <title>Complete genome sequences for 35 biothreat assay-relevant bacillus species.</title>
        <authorList>
            <person name="Johnson S.L."/>
            <person name="Daligault H.E."/>
            <person name="Davenport K.W."/>
            <person name="Jaissle J."/>
            <person name="Frey K.G."/>
            <person name="Ladner J.T."/>
            <person name="Broomall S.M."/>
            <person name="Bishop-Lilly K.A."/>
            <person name="Bruce D.C."/>
            <person name="Gibbons H.S."/>
            <person name="Coyne S.R."/>
            <person name="Lo C.C."/>
            <person name="Meincke L."/>
            <person name="Munk A.C."/>
            <person name="Koroleva G.I."/>
            <person name="Rosenzweig C.N."/>
            <person name="Palacios G.F."/>
            <person name="Redden C.L."/>
            <person name="Minogue T.D."/>
            <person name="Chain P.S."/>
        </authorList>
    </citation>
    <scope>NUCLEOTIDE SEQUENCE [LARGE SCALE GENOMIC DNA]</scope>
    <source>
        <strain evidence="2">ATCC 14581 / DSM 32 / JCM 2506 / NBRC 15308 / NCIMB 9376 / NCTC 10342 / NRRL B-14308 / VKM B-512</strain>
    </source>
</reference>
<evidence type="ECO:0000313" key="2">
    <source>
        <dbReference type="Proteomes" id="UP000031829"/>
    </source>
</evidence>
<dbReference type="Proteomes" id="UP000031829">
    <property type="component" value="Chromosome"/>
</dbReference>
<accession>A0A0B6AJP4</accession>
<dbReference type="AlphaFoldDB" id="A0A0B6AJP4"/>